<dbReference type="FunFam" id="1.10.10.10:FF:000001">
    <property type="entry name" value="LysR family transcriptional regulator"/>
    <property type="match status" value="1"/>
</dbReference>
<dbReference type="InterPro" id="IPR058163">
    <property type="entry name" value="LysR-type_TF_proteobact-type"/>
</dbReference>
<dbReference type="AlphaFoldDB" id="A0A8A4TSH0"/>
<gene>
    <name evidence="8" type="ORF">J3U87_07665</name>
</gene>
<dbReference type="Gene3D" id="1.10.10.10">
    <property type="entry name" value="Winged helix-like DNA-binding domain superfamily/Winged helix DNA-binding domain"/>
    <property type="match status" value="1"/>
</dbReference>
<sequence length="320" mass="35589">MDYNKLRTLAVVARSGGITAAARQLHLTQQAVSAQIHALESDLNMALLTRAHRRVYLTREGERLVSLANEHLDTIDAVVDRMRYGLGRVEGVIRLGIFAEYAAPLLMPRLAAFQKAYPGVRFQLTLEEDRDLERLLTDNELDVAFIVEFGNYQLFERRPFARVDYQLYATPAFLREHAPEDLAAVVAMPVVDFTLGCAGFTIWMKRNAPHLLPRVQAKLPRMMVSADNCLKAAALAGVGMAVLPWFMIAEEVARGELVRVVSDSQAITAVIDMTTKKKRSPSLVIDTFLAFMVPGEQGMDRRPPVPPGGVAGYDRPEGER</sequence>
<reference evidence="8" key="1">
    <citation type="submission" date="2021-03" db="EMBL/GenBank/DDBJ databases">
        <title>Acanthopleuribacteraceae sp. M133.</title>
        <authorList>
            <person name="Wang G."/>
        </authorList>
    </citation>
    <scope>NUCLEOTIDE SEQUENCE</scope>
    <source>
        <strain evidence="8">M133</strain>
    </source>
</reference>
<feature type="region of interest" description="Disordered" evidence="5">
    <location>
        <begin position="299"/>
        <end position="320"/>
    </location>
</feature>
<feature type="transmembrane region" description="Helical" evidence="6">
    <location>
        <begin position="182"/>
        <end position="204"/>
    </location>
</feature>
<dbReference type="Gene3D" id="3.40.190.290">
    <property type="match status" value="1"/>
</dbReference>
<dbReference type="SUPFAM" id="SSF46785">
    <property type="entry name" value="Winged helix' DNA-binding domain"/>
    <property type="match status" value="1"/>
</dbReference>
<organism evidence="8 9">
    <name type="scientific">Sulfidibacter corallicola</name>
    <dbReference type="NCBI Taxonomy" id="2818388"/>
    <lineage>
        <taxon>Bacteria</taxon>
        <taxon>Pseudomonadati</taxon>
        <taxon>Acidobacteriota</taxon>
        <taxon>Holophagae</taxon>
        <taxon>Acanthopleuribacterales</taxon>
        <taxon>Acanthopleuribacteraceae</taxon>
        <taxon>Sulfidibacter</taxon>
    </lineage>
</organism>
<dbReference type="SUPFAM" id="SSF53850">
    <property type="entry name" value="Periplasmic binding protein-like II"/>
    <property type="match status" value="1"/>
</dbReference>
<evidence type="ECO:0000259" key="7">
    <source>
        <dbReference type="PROSITE" id="PS50931"/>
    </source>
</evidence>
<evidence type="ECO:0000313" key="8">
    <source>
        <dbReference type="EMBL" id="QTD52337.1"/>
    </source>
</evidence>
<comment type="similarity">
    <text evidence="1">Belongs to the LysR transcriptional regulatory family.</text>
</comment>
<dbReference type="Pfam" id="PF00126">
    <property type="entry name" value="HTH_1"/>
    <property type="match status" value="1"/>
</dbReference>
<name>A0A8A4TSH0_SULCO</name>
<protein>
    <submittedName>
        <fullName evidence="8">LysR family transcriptional regulator</fullName>
    </submittedName>
</protein>
<evidence type="ECO:0000256" key="2">
    <source>
        <dbReference type="ARBA" id="ARBA00023015"/>
    </source>
</evidence>
<evidence type="ECO:0000256" key="5">
    <source>
        <dbReference type="SAM" id="MobiDB-lite"/>
    </source>
</evidence>
<evidence type="ECO:0000256" key="1">
    <source>
        <dbReference type="ARBA" id="ARBA00009437"/>
    </source>
</evidence>
<keyword evidence="6" id="KW-0812">Transmembrane</keyword>
<proteinExistence type="inferred from homology"/>
<dbReference type="InterPro" id="IPR036390">
    <property type="entry name" value="WH_DNA-bd_sf"/>
</dbReference>
<accession>A0A8A4TSH0</accession>
<evidence type="ECO:0000313" key="9">
    <source>
        <dbReference type="Proteomes" id="UP000663929"/>
    </source>
</evidence>
<dbReference type="PRINTS" id="PR00039">
    <property type="entry name" value="HTHLYSR"/>
</dbReference>
<dbReference type="Pfam" id="PF03466">
    <property type="entry name" value="LysR_substrate"/>
    <property type="match status" value="1"/>
</dbReference>
<dbReference type="PROSITE" id="PS50931">
    <property type="entry name" value="HTH_LYSR"/>
    <property type="match status" value="1"/>
</dbReference>
<dbReference type="GO" id="GO:0003700">
    <property type="term" value="F:DNA-binding transcription factor activity"/>
    <property type="evidence" value="ECO:0007669"/>
    <property type="project" value="InterPro"/>
</dbReference>
<feature type="transmembrane region" description="Helical" evidence="6">
    <location>
        <begin position="230"/>
        <end position="249"/>
    </location>
</feature>
<keyword evidence="2" id="KW-0805">Transcription regulation</keyword>
<keyword evidence="4" id="KW-0804">Transcription</keyword>
<keyword evidence="6" id="KW-1133">Transmembrane helix</keyword>
<dbReference type="InterPro" id="IPR005119">
    <property type="entry name" value="LysR_subst-bd"/>
</dbReference>
<dbReference type="Proteomes" id="UP000663929">
    <property type="component" value="Chromosome"/>
</dbReference>
<dbReference type="InterPro" id="IPR036388">
    <property type="entry name" value="WH-like_DNA-bd_sf"/>
</dbReference>
<dbReference type="GO" id="GO:0003677">
    <property type="term" value="F:DNA binding"/>
    <property type="evidence" value="ECO:0007669"/>
    <property type="project" value="UniProtKB-KW"/>
</dbReference>
<evidence type="ECO:0000256" key="3">
    <source>
        <dbReference type="ARBA" id="ARBA00023125"/>
    </source>
</evidence>
<dbReference type="RefSeq" id="WP_237382445.1">
    <property type="nucleotide sequence ID" value="NZ_CP071793.1"/>
</dbReference>
<dbReference type="PANTHER" id="PTHR30537">
    <property type="entry name" value="HTH-TYPE TRANSCRIPTIONAL REGULATOR"/>
    <property type="match status" value="1"/>
</dbReference>
<dbReference type="InterPro" id="IPR000847">
    <property type="entry name" value="LysR_HTH_N"/>
</dbReference>
<evidence type="ECO:0000256" key="6">
    <source>
        <dbReference type="SAM" id="Phobius"/>
    </source>
</evidence>
<keyword evidence="6" id="KW-0472">Membrane</keyword>
<dbReference type="PANTHER" id="PTHR30537:SF5">
    <property type="entry name" value="HTH-TYPE TRANSCRIPTIONAL ACTIVATOR TTDR-RELATED"/>
    <property type="match status" value="1"/>
</dbReference>
<feature type="domain" description="HTH lysR-type" evidence="7">
    <location>
        <begin position="1"/>
        <end position="58"/>
    </location>
</feature>
<dbReference type="KEGG" id="scor:J3U87_07665"/>
<keyword evidence="3" id="KW-0238">DNA-binding</keyword>
<evidence type="ECO:0000256" key="4">
    <source>
        <dbReference type="ARBA" id="ARBA00023163"/>
    </source>
</evidence>
<dbReference type="EMBL" id="CP071793">
    <property type="protein sequence ID" value="QTD52337.1"/>
    <property type="molecule type" value="Genomic_DNA"/>
</dbReference>
<keyword evidence="9" id="KW-1185">Reference proteome</keyword>